<dbReference type="GO" id="GO:0005886">
    <property type="term" value="C:plasma membrane"/>
    <property type="evidence" value="ECO:0007669"/>
    <property type="project" value="TreeGrafter"/>
</dbReference>
<dbReference type="PRINTS" id="PR00344">
    <property type="entry name" value="BCTRLSENSOR"/>
</dbReference>
<keyword evidence="10" id="KW-0812">Transmembrane</keyword>
<evidence type="ECO:0000256" key="3">
    <source>
        <dbReference type="ARBA" id="ARBA00012438"/>
    </source>
</evidence>
<evidence type="ECO:0000313" key="13">
    <source>
        <dbReference type="EMBL" id="NEU05958.1"/>
    </source>
</evidence>
<dbReference type="Gene3D" id="3.30.565.10">
    <property type="entry name" value="Histidine kinase-like ATPase, C-terminal domain"/>
    <property type="match status" value="1"/>
</dbReference>
<proteinExistence type="predicted"/>
<evidence type="ECO:0000256" key="6">
    <source>
        <dbReference type="ARBA" id="ARBA00022777"/>
    </source>
</evidence>
<organism evidence="13 14">
    <name type="scientific">Clostridium senegalense</name>
    <dbReference type="NCBI Taxonomy" id="1465809"/>
    <lineage>
        <taxon>Bacteria</taxon>
        <taxon>Bacillati</taxon>
        <taxon>Bacillota</taxon>
        <taxon>Clostridia</taxon>
        <taxon>Eubacteriales</taxon>
        <taxon>Clostridiaceae</taxon>
        <taxon>Clostridium</taxon>
    </lineage>
</organism>
<keyword evidence="10" id="KW-1133">Transmembrane helix</keyword>
<evidence type="ECO:0000256" key="10">
    <source>
        <dbReference type="SAM" id="Phobius"/>
    </source>
</evidence>
<dbReference type="PROSITE" id="PS50109">
    <property type="entry name" value="HIS_KIN"/>
    <property type="match status" value="1"/>
</dbReference>
<evidence type="ECO:0000256" key="8">
    <source>
        <dbReference type="SAM" id="Coils"/>
    </source>
</evidence>
<keyword evidence="10" id="KW-0472">Membrane</keyword>
<dbReference type="SMART" id="SM00304">
    <property type="entry name" value="HAMP"/>
    <property type="match status" value="1"/>
</dbReference>
<evidence type="ECO:0000256" key="2">
    <source>
        <dbReference type="ARBA" id="ARBA00004370"/>
    </source>
</evidence>
<keyword evidence="6 13" id="KW-0418">Kinase</keyword>
<gene>
    <name evidence="13" type="ORF">G3M99_14065</name>
</gene>
<comment type="caution">
    <text evidence="13">The sequence shown here is derived from an EMBL/GenBank/DDBJ whole genome shotgun (WGS) entry which is preliminary data.</text>
</comment>
<evidence type="ECO:0000313" key="14">
    <source>
        <dbReference type="Proteomes" id="UP000481872"/>
    </source>
</evidence>
<feature type="transmembrane region" description="Helical" evidence="10">
    <location>
        <begin position="16"/>
        <end position="39"/>
    </location>
</feature>
<dbReference type="PROSITE" id="PS50885">
    <property type="entry name" value="HAMP"/>
    <property type="match status" value="1"/>
</dbReference>
<name>A0A6M0H6J4_9CLOT</name>
<dbReference type="AlphaFoldDB" id="A0A6M0H6J4"/>
<evidence type="ECO:0000256" key="5">
    <source>
        <dbReference type="ARBA" id="ARBA00022679"/>
    </source>
</evidence>
<evidence type="ECO:0000256" key="4">
    <source>
        <dbReference type="ARBA" id="ARBA00022553"/>
    </source>
</evidence>
<dbReference type="Pfam" id="PF00672">
    <property type="entry name" value="HAMP"/>
    <property type="match status" value="1"/>
</dbReference>
<comment type="subcellular location">
    <subcellularLocation>
        <location evidence="2">Membrane</location>
    </subcellularLocation>
</comment>
<dbReference type="InterPro" id="IPR036890">
    <property type="entry name" value="HATPase_C_sf"/>
</dbReference>
<feature type="transmembrane region" description="Helical" evidence="10">
    <location>
        <begin position="174"/>
        <end position="196"/>
    </location>
</feature>
<dbReference type="SUPFAM" id="SSF158472">
    <property type="entry name" value="HAMP domain-like"/>
    <property type="match status" value="1"/>
</dbReference>
<dbReference type="SMART" id="SM00388">
    <property type="entry name" value="HisKA"/>
    <property type="match status" value="1"/>
</dbReference>
<dbReference type="CDD" id="cd06225">
    <property type="entry name" value="HAMP"/>
    <property type="match status" value="1"/>
</dbReference>
<dbReference type="Gene3D" id="6.10.340.10">
    <property type="match status" value="1"/>
</dbReference>
<dbReference type="Pfam" id="PF02518">
    <property type="entry name" value="HATPase_c"/>
    <property type="match status" value="1"/>
</dbReference>
<dbReference type="EMBL" id="JAAGPU010000029">
    <property type="protein sequence ID" value="NEU05958.1"/>
    <property type="molecule type" value="Genomic_DNA"/>
</dbReference>
<dbReference type="EC" id="2.7.13.3" evidence="3"/>
<keyword evidence="4" id="KW-0597">Phosphoprotein</keyword>
<dbReference type="GO" id="GO:0016036">
    <property type="term" value="P:cellular response to phosphate starvation"/>
    <property type="evidence" value="ECO:0007669"/>
    <property type="project" value="TreeGrafter"/>
</dbReference>
<dbReference type="Pfam" id="PF00512">
    <property type="entry name" value="HisKA"/>
    <property type="match status" value="1"/>
</dbReference>
<dbReference type="InterPro" id="IPR036097">
    <property type="entry name" value="HisK_dim/P_sf"/>
</dbReference>
<evidence type="ECO:0000256" key="7">
    <source>
        <dbReference type="ARBA" id="ARBA00023012"/>
    </source>
</evidence>
<dbReference type="RefSeq" id="WP_199870570.1">
    <property type="nucleotide sequence ID" value="NZ_JAAGPU010000029.1"/>
</dbReference>
<feature type="region of interest" description="Disordered" evidence="9">
    <location>
        <begin position="113"/>
        <end position="138"/>
    </location>
</feature>
<dbReference type="PANTHER" id="PTHR45453">
    <property type="entry name" value="PHOSPHATE REGULON SENSOR PROTEIN PHOR"/>
    <property type="match status" value="1"/>
</dbReference>
<dbReference type="InterPro" id="IPR005467">
    <property type="entry name" value="His_kinase_dom"/>
</dbReference>
<comment type="catalytic activity">
    <reaction evidence="1">
        <text>ATP + protein L-histidine = ADP + protein N-phospho-L-histidine.</text>
        <dbReference type="EC" id="2.7.13.3"/>
    </reaction>
</comment>
<dbReference type="SMART" id="SM00387">
    <property type="entry name" value="HATPase_c"/>
    <property type="match status" value="1"/>
</dbReference>
<accession>A0A6M0H6J4</accession>
<dbReference type="InterPro" id="IPR003594">
    <property type="entry name" value="HATPase_dom"/>
</dbReference>
<protein>
    <recommendedName>
        <fullName evidence="3">histidine kinase</fullName>
        <ecNumber evidence="3">2.7.13.3</ecNumber>
    </recommendedName>
</protein>
<dbReference type="InterPro" id="IPR003661">
    <property type="entry name" value="HisK_dim/P_dom"/>
</dbReference>
<evidence type="ECO:0000256" key="9">
    <source>
        <dbReference type="SAM" id="MobiDB-lite"/>
    </source>
</evidence>
<dbReference type="PANTHER" id="PTHR45453:SF3">
    <property type="entry name" value="HISTIDINE KINASE"/>
    <property type="match status" value="1"/>
</dbReference>
<feature type="domain" description="Histidine kinase" evidence="11">
    <location>
        <begin position="279"/>
        <end position="497"/>
    </location>
</feature>
<dbReference type="GO" id="GO:0000155">
    <property type="term" value="F:phosphorelay sensor kinase activity"/>
    <property type="evidence" value="ECO:0007669"/>
    <property type="project" value="InterPro"/>
</dbReference>
<dbReference type="InterPro" id="IPR050351">
    <property type="entry name" value="BphY/WalK/GraS-like"/>
</dbReference>
<dbReference type="Proteomes" id="UP000481872">
    <property type="component" value="Unassembled WGS sequence"/>
</dbReference>
<dbReference type="Gene3D" id="1.10.287.130">
    <property type="match status" value="1"/>
</dbReference>
<dbReference type="SUPFAM" id="SSF55874">
    <property type="entry name" value="ATPase domain of HSP90 chaperone/DNA topoisomerase II/histidine kinase"/>
    <property type="match status" value="1"/>
</dbReference>
<dbReference type="GO" id="GO:0004721">
    <property type="term" value="F:phosphoprotein phosphatase activity"/>
    <property type="evidence" value="ECO:0007669"/>
    <property type="project" value="TreeGrafter"/>
</dbReference>
<dbReference type="InterPro" id="IPR003660">
    <property type="entry name" value="HAMP_dom"/>
</dbReference>
<feature type="domain" description="HAMP" evidence="12">
    <location>
        <begin position="198"/>
        <end position="250"/>
    </location>
</feature>
<keyword evidence="8" id="KW-0175">Coiled coil</keyword>
<dbReference type="InterPro" id="IPR004358">
    <property type="entry name" value="Sig_transdc_His_kin-like_C"/>
</dbReference>
<dbReference type="CDD" id="cd00082">
    <property type="entry name" value="HisKA"/>
    <property type="match status" value="1"/>
</dbReference>
<feature type="coiled-coil region" evidence="8">
    <location>
        <begin position="245"/>
        <end position="272"/>
    </location>
</feature>
<reference evidence="13 14" key="1">
    <citation type="submission" date="2020-02" db="EMBL/GenBank/DDBJ databases">
        <title>Genome assembly of a novel Clostridium senegalense strain.</title>
        <authorList>
            <person name="Gupta T.B."/>
            <person name="Jauregui R."/>
            <person name="Maclean P."/>
            <person name="Nawarathana A."/>
            <person name="Brightwell G."/>
        </authorList>
    </citation>
    <scope>NUCLEOTIDE SEQUENCE [LARGE SCALE GENOMIC DNA]</scope>
    <source>
        <strain evidence="13 14">AGRFS4</strain>
    </source>
</reference>
<feature type="compositionally biased region" description="Basic and acidic residues" evidence="9">
    <location>
        <begin position="121"/>
        <end position="132"/>
    </location>
</feature>
<evidence type="ECO:0000259" key="12">
    <source>
        <dbReference type="PROSITE" id="PS50885"/>
    </source>
</evidence>
<keyword evidence="7" id="KW-0902">Two-component regulatory system</keyword>
<evidence type="ECO:0000259" key="11">
    <source>
        <dbReference type="PROSITE" id="PS50109"/>
    </source>
</evidence>
<dbReference type="SUPFAM" id="SSF47384">
    <property type="entry name" value="Homodimeric domain of signal transducing histidine kinase"/>
    <property type="match status" value="1"/>
</dbReference>
<evidence type="ECO:0000256" key="1">
    <source>
        <dbReference type="ARBA" id="ARBA00000085"/>
    </source>
</evidence>
<keyword evidence="14" id="KW-1185">Reference proteome</keyword>
<keyword evidence="5" id="KW-0808">Transferase</keyword>
<sequence>MYWKNKWNNVNIKKKVFFITIAIITITSLLAYILLYFLLPQFYNIYRTYRVNSEILNTVKTLENNKDIDIDNLLDNFTYKNNAMVLLKTIDGEIVYSSNKGLSKKEPLHEISEFEDEVSEESDKLDKREDRPKKKSQSMLQVEKNFKLKKLNKECVLIIIHSPMTSVREMSKMILLFLPFMVIITLIIGILASVIYSKIMASPLIRINNISKKIAKLDFTDKLDYKGNDEIAQLSTSINEMSYNLQKSIEELANTNTQLKEDIEKERQLEKRRREFLTTISHELKSPITIIRGQVEGMIYNIGPFKDRDKYLKQCLSTLDQLKELVGEILLLSKYENYDFKLNIERVNLTLLIKDIVKNQKFFIDEKDIFTIINLENEIFVYGDKKLIEKALTNIINNGIKYSKPKEKLILNLKRNLKRNSNCVELIIKNTGAHIEKEEIEQVFKAFYRIEKSRNRKTGGSGLGLYIVKTIFDMHKKIQYFLTSENNSVIFKIIFQD</sequence>